<feature type="transmembrane region" description="Helical" evidence="8">
    <location>
        <begin position="556"/>
        <end position="579"/>
    </location>
</feature>
<evidence type="ECO:0000256" key="4">
    <source>
        <dbReference type="ARBA" id="ARBA00022692"/>
    </source>
</evidence>
<keyword evidence="4 8" id="KW-0812">Transmembrane</keyword>
<keyword evidence="3 8" id="KW-0813">Transport</keyword>
<dbReference type="GO" id="GO:0033179">
    <property type="term" value="C:proton-transporting V-type ATPase, V0 domain"/>
    <property type="evidence" value="ECO:0007669"/>
    <property type="project" value="InterPro"/>
</dbReference>
<keyword evidence="5 8" id="KW-1133">Transmembrane helix</keyword>
<evidence type="ECO:0000313" key="10">
    <source>
        <dbReference type="EMBL" id="VDK89104.1"/>
    </source>
</evidence>
<proteinExistence type="inferred from homology"/>
<comment type="subcellular location">
    <subcellularLocation>
        <location evidence="1">Membrane</location>
        <topology evidence="1">Multi-pass membrane protein</topology>
    </subcellularLocation>
</comment>
<dbReference type="InterPro" id="IPR002490">
    <property type="entry name" value="V-ATPase_116kDa_su"/>
</dbReference>
<evidence type="ECO:0000256" key="8">
    <source>
        <dbReference type="RuleBase" id="RU361189"/>
    </source>
</evidence>
<keyword evidence="6 8" id="KW-0406">Ion transport</keyword>
<protein>
    <recommendedName>
        <fullName evidence="8">V-type proton ATPase subunit a</fullName>
    </recommendedName>
</protein>
<dbReference type="AlphaFoldDB" id="A0A3P6VG38"/>
<evidence type="ECO:0000256" key="1">
    <source>
        <dbReference type="ARBA" id="ARBA00004141"/>
    </source>
</evidence>
<dbReference type="GO" id="GO:0046961">
    <property type="term" value="F:proton-transporting ATPase activity, rotational mechanism"/>
    <property type="evidence" value="ECO:0007669"/>
    <property type="project" value="InterPro"/>
</dbReference>
<keyword evidence="7 8" id="KW-0472">Membrane</keyword>
<reference evidence="10 11" key="1">
    <citation type="submission" date="2018-11" db="EMBL/GenBank/DDBJ databases">
        <authorList>
            <consortium name="Pathogen Informatics"/>
        </authorList>
    </citation>
    <scope>NUCLEOTIDE SEQUENCE [LARGE SCALE GENOMIC DNA]</scope>
</reference>
<keyword evidence="11" id="KW-1185">Reference proteome</keyword>
<comment type="similarity">
    <text evidence="2 8">Belongs to the V-ATPase 116 kDa subunit family.</text>
</comment>
<evidence type="ECO:0000256" key="5">
    <source>
        <dbReference type="ARBA" id="ARBA00022989"/>
    </source>
</evidence>
<keyword evidence="8" id="KW-0375">Hydrogen ion transport</keyword>
<evidence type="ECO:0000256" key="7">
    <source>
        <dbReference type="ARBA" id="ARBA00023136"/>
    </source>
</evidence>
<evidence type="ECO:0000256" key="2">
    <source>
        <dbReference type="ARBA" id="ARBA00009904"/>
    </source>
</evidence>
<name>A0A3P6VG38_DIBLA</name>
<evidence type="ECO:0000313" key="11">
    <source>
        <dbReference type="Proteomes" id="UP000281553"/>
    </source>
</evidence>
<feature type="transmembrane region" description="Helical" evidence="8">
    <location>
        <begin position="423"/>
        <end position="441"/>
    </location>
</feature>
<evidence type="ECO:0000256" key="3">
    <source>
        <dbReference type="ARBA" id="ARBA00022448"/>
    </source>
</evidence>
<feature type="coiled-coil region" evidence="9">
    <location>
        <begin position="85"/>
        <end position="112"/>
    </location>
</feature>
<feature type="transmembrane region" description="Helical" evidence="8">
    <location>
        <begin position="515"/>
        <end position="535"/>
    </location>
</feature>
<dbReference type="PANTHER" id="PTHR11629">
    <property type="entry name" value="VACUOLAR PROTON ATPASES"/>
    <property type="match status" value="1"/>
</dbReference>
<gene>
    <name evidence="10" type="ORF">DILT_LOCUS4322</name>
</gene>
<comment type="function">
    <text evidence="8">Essential component of the vacuolar proton pump (V-ATPase), a multimeric enzyme that catalyzes the translocation of protons across the membranes. Required for assembly and activity of the V-ATPase.</text>
</comment>
<evidence type="ECO:0000256" key="9">
    <source>
        <dbReference type="SAM" id="Coils"/>
    </source>
</evidence>
<dbReference type="GO" id="GO:0016471">
    <property type="term" value="C:vacuolar proton-transporting V-type ATPase complex"/>
    <property type="evidence" value="ECO:0007669"/>
    <property type="project" value="TreeGrafter"/>
</dbReference>
<dbReference type="EMBL" id="UYRU01045263">
    <property type="protein sequence ID" value="VDK89104.1"/>
    <property type="molecule type" value="Genomic_DNA"/>
</dbReference>
<dbReference type="PANTHER" id="PTHR11629:SF63">
    <property type="entry name" value="V-TYPE PROTON ATPASE SUBUNIT A"/>
    <property type="match status" value="1"/>
</dbReference>
<feature type="transmembrane region" description="Helical" evidence="8">
    <location>
        <begin position="378"/>
        <end position="402"/>
    </location>
</feature>
<keyword evidence="9" id="KW-0175">Coiled coil</keyword>
<evidence type="ECO:0000256" key="6">
    <source>
        <dbReference type="ARBA" id="ARBA00023065"/>
    </source>
</evidence>
<accession>A0A3P6VG38</accession>
<dbReference type="Proteomes" id="UP000281553">
    <property type="component" value="Unassembled WGS sequence"/>
</dbReference>
<organism evidence="10 11">
    <name type="scientific">Dibothriocephalus latus</name>
    <name type="common">Fish tapeworm</name>
    <name type="synonym">Diphyllobothrium latum</name>
    <dbReference type="NCBI Taxonomy" id="60516"/>
    <lineage>
        <taxon>Eukaryota</taxon>
        <taxon>Metazoa</taxon>
        <taxon>Spiralia</taxon>
        <taxon>Lophotrochozoa</taxon>
        <taxon>Platyhelminthes</taxon>
        <taxon>Cestoda</taxon>
        <taxon>Eucestoda</taxon>
        <taxon>Diphyllobothriidea</taxon>
        <taxon>Diphyllobothriidae</taxon>
        <taxon>Dibothriocephalus</taxon>
    </lineage>
</organism>
<dbReference type="Pfam" id="PF01496">
    <property type="entry name" value="V_ATPase_I"/>
    <property type="match status" value="1"/>
</dbReference>
<dbReference type="OrthoDB" id="10264220at2759"/>
<dbReference type="GO" id="GO:0007035">
    <property type="term" value="P:vacuolar acidification"/>
    <property type="evidence" value="ECO:0007669"/>
    <property type="project" value="TreeGrafter"/>
</dbReference>
<sequence length="603" mass="69151">MQLSQLILHTDSAYMCIAELGELGVVQIRDANPEVNAFQRKFVDEVRRCDEMERKLRYIEGEIMKEGLTILEADDTPEAPPPREMIELESTLEKLENELKEVNLSVSQLKQTFMELTEVKFVIRRAQVFFEEAPYEVNMTVQAPEVMMLEDPESAERKALRVGMLWRACRGNVFLRHAEIESVEDPVTGEPLNKCMFIIFFQGEQLKSRVEKICDGFHATLYPCPDTQEKRQAALLDVTGQREDLQVVLTRTNDHRDRVLQTASMSLRQWFVKVRKMKAIYHTLNLFNLDVTTKCMIGECWSAVSDLDVIRMALRRGMERSNSTLQPILNGLRTTENPPTFHRVNKFTAGYQNIVDAYGVANYREVNPALFTIITFPFLFAVMFGDAGHGLIMFLFGLWMVLCENKLEAKKIKDELWNTFFGGRYIILLMGAFSIYTGMIYNDIFSKSANIFGSRWHPRYDNKTLVLNPSLQLNPLPITNATGMFSGYPYPFGVDPVWQVSGNMIMFSNSLKMKMSIIIGVLHMLFGVSLGAFNHRPLSGFNFRFFNDPLAIYCEFIPQVLFLSCIFGYLSITIIYKWIAFDSTQASVAPSLLISTFFLHMLI</sequence>
<dbReference type="GO" id="GO:0051117">
    <property type="term" value="F:ATPase binding"/>
    <property type="evidence" value="ECO:0007669"/>
    <property type="project" value="TreeGrafter"/>
</dbReference>
<dbReference type="GO" id="GO:0005886">
    <property type="term" value="C:plasma membrane"/>
    <property type="evidence" value="ECO:0007669"/>
    <property type="project" value="TreeGrafter"/>
</dbReference>